<dbReference type="OrthoDB" id="9804504at2"/>
<evidence type="ECO:0000313" key="2">
    <source>
        <dbReference type="Proteomes" id="UP000198575"/>
    </source>
</evidence>
<dbReference type="AlphaFoldDB" id="A0A1I5AFZ3"/>
<keyword evidence="2" id="KW-1185">Reference proteome</keyword>
<name>A0A1I5AFZ3_9GAMM</name>
<dbReference type="Gene3D" id="3.40.50.300">
    <property type="entry name" value="P-loop containing nucleotide triphosphate hydrolases"/>
    <property type="match status" value="1"/>
</dbReference>
<accession>A0A1I5AFZ3</accession>
<organism evidence="1 2">
    <name type="scientific">Dokdonella immobilis</name>
    <dbReference type="NCBI Taxonomy" id="578942"/>
    <lineage>
        <taxon>Bacteria</taxon>
        <taxon>Pseudomonadati</taxon>
        <taxon>Pseudomonadota</taxon>
        <taxon>Gammaproteobacteria</taxon>
        <taxon>Lysobacterales</taxon>
        <taxon>Rhodanobacteraceae</taxon>
        <taxon>Dokdonella</taxon>
    </lineage>
</organism>
<proteinExistence type="predicted"/>
<protein>
    <recommendedName>
        <fullName evidence="3">Sulfotransferase domain-containing protein</fullName>
    </recommendedName>
</protein>
<dbReference type="InterPro" id="IPR027417">
    <property type="entry name" value="P-loop_NTPase"/>
</dbReference>
<dbReference type="EMBL" id="FOVF01000037">
    <property type="protein sequence ID" value="SFN61335.1"/>
    <property type="molecule type" value="Genomic_DNA"/>
</dbReference>
<dbReference type="Proteomes" id="UP000198575">
    <property type="component" value="Unassembled WGS sequence"/>
</dbReference>
<dbReference type="RefSeq" id="WP_139225099.1">
    <property type="nucleotide sequence ID" value="NZ_FOVF01000037.1"/>
</dbReference>
<dbReference type="SUPFAM" id="SSF52540">
    <property type="entry name" value="P-loop containing nucleoside triphosphate hydrolases"/>
    <property type="match status" value="1"/>
</dbReference>
<evidence type="ECO:0000313" key="1">
    <source>
        <dbReference type="EMBL" id="SFN61335.1"/>
    </source>
</evidence>
<evidence type="ECO:0008006" key="3">
    <source>
        <dbReference type="Google" id="ProtNLM"/>
    </source>
</evidence>
<gene>
    <name evidence="1" type="ORF">SAMN05216289_13717</name>
</gene>
<sequence>MQPVKPIHLEPYVATTLGNAAERKAVTAAQVESIVPDRYPVYAVIATPKSGSTFLASVLARTLDLPLMPLCYAYSSNEHDLYLPALVTATACGAVSQLHTKGTPHNVQLLNLFGIRPILLTRNLFDSIESLARDLRRKCELPELGMGMSGYSFAWLTEDVAGLDDERLIDFVIDFALPWYLNFHVSWQNYARANVIDPVFVRYEDLLRDKHGEISRIVRQIGGIEPRLDPALLGANHIGESSSISRGSGEPGLGLQRLSQAQVAAVRRRLAYYPSADFDSLLA</sequence>
<dbReference type="STRING" id="578942.SAMN05216289_13717"/>
<reference evidence="1 2" key="1">
    <citation type="submission" date="2016-10" db="EMBL/GenBank/DDBJ databases">
        <authorList>
            <person name="de Groot N.N."/>
        </authorList>
    </citation>
    <scope>NUCLEOTIDE SEQUENCE [LARGE SCALE GENOMIC DNA]</scope>
    <source>
        <strain evidence="1 2">CGMCC 1.7659</strain>
    </source>
</reference>